<dbReference type="PROSITE" id="PS50231">
    <property type="entry name" value="RICIN_B_LECTIN"/>
    <property type="match status" value="2"/>
</dbReference>
<feature type="domain" description="Ricin B lectin" evidence="3">
    <location>
        <begin position="1024"/>
        <end position="1173"/>
    </location>
</feature>
<dbReference type="InterPro" id="IPR028994">
    <property type="entry name" value="Integrin_alpha_N"/>
</dbReference>
<evidence type="ECO:0000313" key="5">
    <source>
        <dbReference type="Proteomes" id="UP001589890"/>
    </source>
</evidence>
<dbReference type="SUPFAM" id="SSF69318">
    <property type="entry name" value="Integrin alpha N-terminal domain"/>
    <property type="match status" value="1"/>
</dbReference>
<accession>A0ABV6QRR7</accession>
<name>A0ABV6QRR7_9ACTN</name>
<dbReference type="SUPFAM" id="SSF50370">
    <property type="entry name" value="Ricin B-like lectins"/>
    <property type="match status" value="2"/>
</dbReference>
<dbReference type="SMART" id="SM00458">
    <property type="entry name" value="RICIN"/>
    <property type="match status" value="2"/>
</dbReference>
<dbReference type="Gene3D" id="2.40.128.340">
    <property type="match status" value="2"/>
</dbReference>
<dbReference type="CDD" id="cd00161">
    <property type="entry name" value="beta-trefoil_Ricin-like"/>
    <property type="match status" value="2"/>
</dbReference>
<organism evidence="4 5">
    <name type="scientific">Kribbella deserti</name>
    <dbReference type="NCBI Taxonomy" id="1926257"/>
    <lineage>
        <taxon>Bacteria</taxon>
        <taxon>Bacillati</taxon>
        <taxon>Actinomycetota</taxon>
        <taxon>Actinomycetes</taxon>
        <taxon>Propionibacteriales</taxon>
        <taxon>Kribbellaceae</taxon>
        <taxon>Kribbella</taxon>
    </lineage>
</organism>
<dbReference type="InterPro" id="IPR035992">
    <property type="entry name" value="Ricin_B-like_lectins"/>
</dbReference>
<dbReference type="Gene3D" id="2.80.10.50">
    <property type="match status" value="3"/>
</dbReference>
<keyword evidence="1 2" id="KW-0732">Signal</keyword>
<dbReference type="Pfam" id="PF14200">
    <property type="entry name" value="RicinB_lectin_2"/>
    <property type="match status" value="3"/>
</dbReference>
<proteinExistence type="predicted"/>
<dbReference type="Pfam" id="PF13517">
    <property type="entry name" value="FG-GAP_3"/>
    <property type="match status" value="2"/>
</dbReference>
<feature type="signal peptide" evidence="2">
    <location>
        <begin position="1"/>
        <end position="30"/>
    </location>
</feature>
<keyword evidence="5" id="KW-1185">Reference proteome</keyword>
<reference evidence="4 5" key="1">
    <citation type="submission" date="2024-09" db="EMBL/GenBank/DDBJ databases">
        <authorList>
            <person name="Sun Q."/>
            <person name="Mori K."/>
        </authorList>
    </citation>
    <scope>NUCLEOTIDE SEQUENCE [LARGE SCALE GENOMIC DNA]</scope>
    <source>
        <strain evidence="4 5">CGMCC 1.15906</strain>
    </source>
</reference>
<evidence type="ECO:0000259" key="3">
    <source>
        <dbReference type="SMART" id="SM00458"/>
    </source>
</evidence>
<dbReference type="RefSeq" id="WP_380051865.1">
    <property type="nucleotide sequence ID" value="NZ_JBHLTC010000032.1"/>
</dbReference>
<dbReference type="EMBL" id="JBHLTC010000032">
    <property type="protein sequence ID" value="MFC0627327.1"/>
    <property type="molecule type" value="Genomic_DNA"/>
</dbReference>
<dbReference type="InterPro" id="IPR013517">
    <property type="entry name" value="FG-GAP"/>
</dbReference>
<evidence type="ECO:0000256" key="1">
    <source>
        <dbReference type="ARBA" id="ARBA00022729"/>
    </source>
</evidence>
<gene>
    <name evidence="4" type="ORF">ACFFGN_24850</name>
</gene>
<protein>
    <submittedName>
        <fullName evidence="4">RICIN domain-containing protein</fullName>
    </submittedName>
</protein>
<comment type="caution">
    <text evidence="4">The sequence shown here is derived from an EMBL/GenBank/DDBJ whole genome shotgun (WGS) entry which is preliminary data.</text>
</comment>
<feature type="domain" description="Ricin B lectin" evidence="3">
    <location>
        <begin position="1182"/>
        <end position="1318"/>
    </location>
</feature>
<feature type="chain" id="PRO_5045690968" evidence="2">
    <location>
        <begin position="31"/>
        <end position="1320"/>
    </location>
</feature>
<dbReference type="Proteomes" id="UP001589890">
    <property type="component" value="Unassembled WGS sequence"/>
</dbReference>
<evidence type="ECO:0000313" key="4">
    <source>
        <dbReference type="EMBL" id="MFC0627327.1"/>
    </source>
</evidence>
<evidence type="ECO:0000256" key="2">
    <source>
        <dbReference type="SAM" id="SignalP"/>
    </source>
</evidence>
<sequence>MRARMAVGGLAAAALLLPSLGLTTDSAAQAAGPVGSGEPKAAQRVELDHLRSETTQVFREPSGLHTMEQYAYPVRARKGPGWAPIDTLLKFQPDGSVRPGLIVTDLRLSGGGDEKLVALGKNTKQVRMAWQNRLPKPVLDGDTATYREVFPGVDLRVRVEATGFQHVLVVKNREAAKNPALKRLRFPISGSGLKLTTKADGTTIAADASGKALFTAGKAVMWDSPTAVPQQEPRTRHASIPTTGSARELVIEPDQKLLSAPTTRYPVFIDPSWAVNNYLWTHVSAEHPDQSYWDYDRGEGAKVGRSYDNVITYRSFFQFGDGNLAGARVTGASFQIWLDHSSSGSPTPTELWWTHGLDRNQPATWRNTAGHWRWHLGNANGNARTGGGQPDMLMSWSGDGIKGAAQQIADAGQSTMTFGLKAPNESDISQWKRFHGHTAKLVVNFNNVPNQPSRVNFTRARPCAPKAAPIVVSWPLSGYSFSAVASDKDGDNVTTRLSINKASDDALVHEIDSANTTSGSAFAWPAIDRAVLADGETYYYTARSNDNVPDDGVEFGPSTQRCHFKVDAKKPLGAVLESTDFPDGEAAIPARTVGTVTLRPAPGDGDVAEYLYGFKPERITSRIKAGPGGVAQIPLTVWQTATGTMPAKMLYVKAVDAANNVSDEPTVWQLSASKLTQVPVKRRGDVNGDGRADLSTVLDQGDGRTAVWNIVSKAGGGLHTGQLAWDSGANGGFAMYRTKPVRGDFDGDGRTDTVLLREEAGRRIGMYRGLSNSERYDFESAPVWHSGANGWPLSTARIIAGDVNGDGKSDIVAQLNVAGTSWRTLTWLGPALTTPVQSLQTTSPWSGSAPLLADVDGDKLADLVDMQNQGGCRTVTRYFKSTGTAFSATPAVLHDSGAGAYCWERSKPQVADVNGDGKDDVVTLYENSGTDASLKVFRSTGTAFALAEWWRDTTTFDPARTALAVGDFSADGKEDVGLIYSLDGGGREAYTLTSTGTSFGPATSGWKEPRVGASTGPSFDIENRTYELVNRNTGKCLDVWNNNQADGERLVQHTCLGGLNQRFRIKQIAGIDQFEIQTAHFQGNIADGRPRCLDVYNQLHGDEVGVLQWPCMGTSNQQLRIEYLEGSSYDTVVRLKFAHSDKCASPTEGSTGEAASIVQRTCAAEASQQWILRAAFNPAQPNGKYRIRAVHGEKALDVIDCGPDSAMRMYIWYPDSPCQRWEFKPLGDDVYKIVEPSTEQAIDVLGCTDTLALTVATMPDSEGACQRWRVEPAFNGSWSITQESNGNALDVADCNPELNASLITWRYWNGPCQRWLLDQP</sequence>
<dbReference type="InterPro" id="IPR000772">
    <property type="entry name" value="Ricin_B_lectin"/>
</dbReference>